<dbReference type="KEGG" id="llh:I41_51950"/>
<sequence length="73" mass="7886">MEGMSNKSPPSFAIATARKLPKERGIDIADGSPRLVDSGDYWEIGFDHPEGMTGDCSPIFVRVEHATGKAHVT</sequence>
<reference evidence="1 2" key="1">
    <citation type="submission" date="2019-02" db="EMBL/GenBank/DDBJ databases">
        <title>Deep-cultivation of Planctomycetes and their phenomic and genomic characterization uncovers novel biology.</title>
        <authorList>
            <person name="Wiegand S."/>
            <person name="Jogler M."/>
            <person name="Boedeker C."/>
            <person name="Pinto D."/>
            <person name="Vollmers J."/>
            <person name="Rivas-Marin E."/>
            <person name="Kohn T."/>
            <person name="Peeters S.H."/>
            <person name="Heuer A."/>
            <person name="Rast P."/>
            <person name="Oberbeckmann S."/>
            <person name="Bunk B."/>
            <person name="Jeske O."/>
            <person name="Meyerdierks A."/>
            <person name="Storesund J.E."/>
            <person name="Kallscheuer N."/>
            <person name="Luecker S."/>
            <person name="Lage O.M."/>
            <person name="Pohl T."/>
            <person name="Merkel B.J."/>
            <person name="Hornburger P."/>
            <person name="Mueller R.-W."/>
            <person name="Bruemmer F."/>
            <person name="Labrenz M."/>
            <person name="Spormann A.M."/>
            <person name="Op den Camp H."/>
            <person name="Overmann J."/>
            <person name="Amann R."/>
            <person name="Jetten M.S.M."/>
            <person name="Mascher T."/>
            <person name="Medema M.H."/>
            <person name="Devos D.P."/>
            <person name="Kaster A.-K."/>
            <person name="Ovreas L."/>
            <person name="Rohde M."/>
            <person name="Galperin M.Y."/>
            <person name="Jogler C."/>
        </authorList>
    </citation>
    <scope>NUCLEOTIDE SEQUENCE [LARGE SCALE GENOMIC DNA]</scope>
    <source>
        <strain evidence="1 2">I41</strain>
    </source>
</reference>
<accession>A0A517U5V7</accession>
<dbReference type="OrthoDB" id="9785015at2"/>
<dbReference type="AlphaFoldDB" id="A0A517U5V7"/>
<dbReference type="Proteomes" id="UP000317909">
    <property type="component" value="Chromosome"/>
</dbReference>
<protein>
    <submittedName>
        <fullName evidence="1">Uncharacterized protein</fullName>
    </submittedName>
</protein>
<dbReference type="EMBL" id="CP036339">
    <property type="protein sequence ID" value="QDT75950.1"/>
    <property type="molecule type" value="Genomic_DNA"/>
</dbReference>
<gene>
    <name evidence="1" type="ORF">I41_51950</name>
</gene>
<name>A0A517U5V7_9BACT</name>
<organism evidence="1 2">
    <name type="scientific">Lacipirellula limnantheis</name>
    <dbReference type="NCBI Taxonomy" id="2528024"/>
    <lineage>
        <taxon>Bacteria</taxon>
        <taxon>Pseudomonadati</taxon>
        <taxon>Planctomycetota</taxon>
        <taxon>Planctomycetia</taxon>
        <taxon>Pirellulales</taxon>
        <taxon>Lacipirellulaceae</taxon>
        <taxon>Lacipirellula</taxon>
    </lineage>
</organism>
<proteinExistence type="predicted"/>
<evidence type="ECO:0000313" key="1">
    <source>
        <dbReference type="EMBL" id="QDT75950.1"/>
    </source>
</evidence>
<dbReference type="RefSeq" id="WP_145435714.1">
    <property type="nucleotide sequence ID" value="NZ_CP036339.1"/>
</dbReference>
<evidence type="ECO:0000313" key="2">
    <source>
        <dbReference type="Proteomes" id="UP000317909"/>
    </source>
</evidence>
<keyword evidence="2" id="KW-1185">Reference proteome</keyword>